<reference evidence="2" key="1">
    <citation type="journal article" date="2022" name="Mol. Ecol. Resour.">
        <title>The genomes of chicory, endive, great burdock and yacon provide insights into Asteraceae palaeo-polyploidization history and plant inulin production.</title>
        <authorList>
            <person name="Fan W."/>
            <person name="Wang S."/>
            <person name="Wang H."/>
            <person name="Wang A."/>
            <person name="Jiang F."/>
            <person name="Liu H."/>
            <person name="Zhao H."/>
            <person name="Xu D."/>
            <person name="Zhang Y."/>
        </authorList>
    </citation>
    <scope>NUCLEOTIDE SEQUENCE [LARGE SCALE GENOMIC DNA]</scope>
    <source>
        <strain evidence="2">cv. Yunnan</strain>
    </source>
</reference>
<dbReference type="Proteomes" id="UP001056120">
    <property type="component" value="Linkage Group LG29"/>
</dbReference>
<organism evidence="1 2">
    <name type="scientific">Smallanthus sonchifolius</name>
    <dbReference type="NCBI Taxonomy" id="185202"/>
    <lineage>
        <taxon>Eukaryota</taxon>
        <taxon>Viridiplantae</taxon>
        <taxon>Streptophyta</taxon>
        <taxon>Embryophyta</taxon>
        <taxon>Tracheophyta</taxon>
        <taxon>Spermatophyta</taxon>
        <taxon>Magnoliopsida</taxon>
        <taxon>eudicotyledons</taxon>
        <taxon>Gunneridae</taxon>
        <taxon>Pentapetalae</taxon>
        <taxon>asterids</taxon>
        <taxon>campanulids</taxon>
        <taxon>Asterales</taxon>
        <taxon>Asteraceae</taxon>
        <taxon>Asteroideae</taxon>
        <taxon>Heliantheae alliance</taxon>
        <taxon>Millerieae</taxon>
        <taxon>Smallanthus</taxon>
    </lineage>
</organism>
<protein>
    <submittedName>
        <fullName evidence="1">Uncharacterized protein</fullName>
    </submittedName>
</protein>
<name>A0ACB8XXT1_9ASTR</name>
<dbReference type="EMBL" id="CM042046">
    <property type="protein sequence ID" value="KAI3676472.1"/>
    <property type="molecule type" value="Genomic_DNA"/>
</dbReference>
<accession>A0ACB8XXT1</accession>
<reference evidence="1 2" key="2">
    <citation type="journal article" date="2022" name="Mol. Ecol. Resour.">
        <title>The genomes of chicory, endive, great burdock and yacon provide insights into Asteraceae paleo-polyploidization history and plant inulin production.</title>
        <authorList>
            <person name="Fan W."/>
            <person name="Wang S."/>
            <person name="Wang H."/>
            <person name="Wang A."/>
            <person name="Jiang F."/>
            <person name="Liu H."/>
            <person name="Zhao H."/>
            <person name="Xu D."/>
            <person name="Zhang Y."/>
        </authorList>
    </citation>
    <scope>NUCLEOTIDE SEQUENCE [LARGE SCALE GENOMIC DNA]</scope>
    <source>
        <strain evidence="2">cv. Yunnan</strain>
        <tissue evidence="1">Leaves</tissue>
    </source>
</reference>
<evidence type="ECO:0000313" key="1">
    <source>
        <dbReference type="EMBL" id="KAI3676472.1"/>
    </source>
</evidence>
<proteinExistence type="predicted"/>
<sequence>MKESSTRRSLRKRNQKVGNQVLLGTRRESLISLRHARKFISGADYFGLRAMRRAFMFISRVDYYSTCVLVECLSVIDACLGYLLYVCECYGIGTLLSLERLKRNPTSGERFTSFRLAVDLYGTYSLAGIIPIFYFFRARARATHSFRDRLKVLCDNQVRSPSHVPFPNIGDADPPTRRTVHQRASDEVTGAMSSITRPTVPNNNNWQIPSHVMNTIIHSTHRAASLPDDSITTWEDLQSQAPKEVLSTLQGGLPKKLDPFIPHGPRRALPHGLGESFALAEQQRPSTRTSIPSARTPASSVRGVHQVTPDTSMAAPLATMTKEIKELKLSAQKCEVCRP</sequence>
<comment type="caution">
    <text evidence="1">The sequence shown here is derived from an EMBL/GenBank/DDBJ whole genome shotgun (WGS) entry which is preliminary data.</text>
</comment>
<gene>
    <name evidence="1" type="ORF">L1987_86081</name>
</gene>
<evidence type="ECO:0000313" key="2">
    <source>
        <dbReference type="Proteomes" id="UP001056120"/>
    </source>
</evidence>
<keyword evidence="2" id="KW-1185">Reference proteome</keyword>